<reference evidence="1" key="1">
    <citation type="submission" date="2016-11" db="EMBL/GenBank/DDBJ databases">
        <title>The genome of Nicotiana attenuata.</title>
        <authorList>
            <person name="Xu S."/>
            <person name="Brockmoeller T."/>
            <person name="Gaquerel E."/>
            <person name="Navarro A."/>
            <person name="Kuhl H."/>
            <person name="Gase K."/>
            <person name="Ling Z."/>
            <person name="Zhou W."/>
            <person name="Kreitzer C."/>
            <person name="Stanke M."/>
            <person name="Tang H."/>
            <person name="Lyons E."/>
            <person name="Pandey P."/>
            <person name="Pandey S.P."/>
            <person name="Timmermann B."/>
            <person name="Baldwin I.T."/>
        </authorList>
    </citation>
    <scope>NUCLEOTIDE SEQUENCE [LARGE SCALE GENOMIC DNA]</scope>
    <source>
        <strain evidence="1">UT</strain>
    </source>
</reference>
<name>A0A1J6HTP3_NICAT</name>
<protein>
    <submittedName>
        <fullName evidence="1">Uncharacterized protein</fullName>
    </submittedName>
</protein>
<evidence type="ECO:0000313" key="1">
    <source>
        <dbReference type="EMBL" id="OIS96261.1"/>
    </source>
</evidence>
<dbReference type="PANTHER" id="PTHR33095:SF23">
    <property type="entry name" value="DUF1645 FAMILY PROTEIN"/>
    <property type="match status" value="1"/>
</dbReference>
<accession>A0A1J6HTP3</accession>
<dbReference type="KEGG" id="nau:109236239"/>
<evidence type="ECO:0000313" key="2">
    <source>
        <dbReference type="Proteomes" id="UP000187609"/>
    </source>
</evidence>
<dbReference type="PANTHER" id="PTHR33095">
    <property type="entry name" value="OS07G0619500 PROTEIN"/>
    <property type="match status" value="1"/>
</dbReference>
<proteinExistence type="predicted"/>
<organism evidence="1 2">
    <name type="scientific">Nicotiana attenuata</name>
    <name type="common">Coyote tobacco</name>
    <dbReference type="NCBI Taxonomy" id="49451"/>
    <lineage>
        <taxon>Eukaryota</taxon>
        <taxon>Viridiplantae</taxon>
        <taxon>Streptophyta</taxon>
        <taxon>Embryophyta</taxon>
        <taxon>Tracheophyta</taxon>
        <taxon>Spermatophyta</taxon>
        <taxon>Magnoliopsida</taxon>
        <taxon>eudicotyledons</taxon>
        <taxon>Gunneridae</taxon>
        <taxon>Pentapetalae</taxon>
        <taxon>asterids</taxon>
        <taxon>lamiids</taxon>
        <taxon>Solanales</taxon>
        <taxon>Solanaceae</taxon>
        <taxon>Nicotianoideae</taxon>
        <taxon>Nicotianeae</taxon>
        <taxon>Nicotiana</taxon>
    </lineage>
</organism>
<gene>
    <name evidence="1" type="ORF">A4A49_23342</name>
</gene>
<dbReference type="InterPro" id="IPR012442">
    <property type="entry name" value="DUF1645_plant"/>
</dbReference>
<dbReference type="OrthoDB" id="666789at2759"/>
<dbReference type="Proteomes" id="UP000187609">
    <property type="component" value="Unassembled WGS sequence"/>
</dbReference>
<dbReference type="Pfam" id="PF07816">
    <property type="entry name" value="DUF1645"/>
    <property type="match status" value="1"/>
</dbReference>
<dbReference type="OMA" id="CDIHREE"/>
<sequence length="281" mass="31242">MKASPMLSLKSSSYNSNTNLTEIAARVVKEFNAEDETDSDFFFNHETFSCAVQILNEKAEVLEKEENCDDDFEFAFVNTASEFSPISADEIFYNGQIRPIFNTDLCSDNVQFKNEKVSAPTATIRLPLRKLFIAERETTTSEADDLESIPPGTYCVWSPRAAEDSPTGQCKKSNSTGSSSKRWKLRDFLHRSNSDGKDTFVFLTTPFNKKREEKAESPTADSAKIAGKVAGIPVGEGFPAVRCPKNGGDTKWKSYLLYRQDSVGFFGNVNGLNRGLPPFRG</sequence>
<dbReference type="EMBL" id="MJEQ01037194">
    <property type="protein sequence ID" value="OIS96261.1"/>
    <property type="molecule type" value="Genomic_DNA"/>
</dbReference>
<dbReference type="STRING" id="49451.A0A1J6HTP3"/>
<keyword evidence="2" id="KW-1185">Reference proteome</keyword>
<dbReference type="Gramene" id="OIS96261">
    <property type="protein sequence ID" value="OIS96261"/>
    <property type="gene ID" value="A4A49_23342"/>
</dbReference>
<comment type="caution">
    <text evidence="1">The sequence shown here is derived from an EMBL/GenBank/DDBJ whole genome shotgun (WGS) entry which is preliminary data.</text>
</comment>
<dbReference type="AlphaFoldDB" id="A0A1J6HTP3"/>